<organism evidence="2 3">
    <name type="scientific">Brevibacterium samyangense</name>
    <dbReference type="NCBI Taxonomy" id="366888"/>
    <lineage>
        <taxon>Bacteria</taxon>
        <taxon>Bacillati</taxon>
        <taxon>Actinomycetota</taxon>
        <taxon>Actinomycetes</taxon>
        <taxon>Micrococcales</taxon>
        <taxon>Brevibacteriaceae</taxon>
        <taxon>Brevibacterium</taxon>
    </lineage>
</organism>
<evidence type="ECO:0000313" key="3">
    <source>
        <dbReference type="Proteomes" id="UP001500755"/>
    </source>
</evidence>
<proteinExistence type="predicted"/>
<evidence type="ECO:0000313" key="2">
    <source>
        <dbReference type="EMBL" id="GAA2001391.1"/>
    </source>
</evidence>
<keyword evidence="3" id="KW-1185">Reference proteome</keyword>
<accession>A0ABP5ELY8</accession>
<gene>
    <name evidence="2" type="ORF">GCM10009755_07250</name>
</gene>
<reference evidence="3" key="1">
    <citation type="journal article" date="2019" name="Int. J. Syst. Evol. Microbiol.">
        <title>The Global Catalogue of Microorganisms (GCM) 10K type strain sequencing project: providing services to taxonomists for standard genome sequencing and annotation.</title>
        <authorList>
            <consortium name="The Broad Institute Genomics Platform"/>
            <consortium name="The Broad Institute Genome Sequencing Center for Infectious Disease"/>
            <person name="Wu L."/>
            <person name="Ma J."/>
        </authorList>
    </citation>
    <scope>NUCLEOTIDE SEQUENCE [LARGE SCALE GENOMIC DNA]</scope>
    <source>
        <strain evidence="3">JCM 14546</strain>
    </source>
</reference>
<name>A0ABP5ELY8_9MICO</name>
<evidence type="ECO:0000256" key="1">
    <source>
        <dbReference type="SAM" id="MobiDB-lite"/>
    </source>
</evidence>
<dbReference type="Proteomes" id="UP001500755">
    <property type="component" value="Unassembled WGS sequence"/>
</dbReference>
<protein>
    <submittedName>
        <fullName evidence="2">Uncharacterized protein</fullName>
    </submittedName>
</protein>
<comment type="caution">
    <text evidence="2">The sequence shown here is derived from an EMBL/GenBank/DDBJ whole genome shotgun (WGS) entry which is preliminary data.</text>
</comment>
<feature type="region of interest" description="Disordered" evidence="1">
    <location>
        <begin position="1"/>
        <end position="43"/>
    </location>
</feature>
<feature type="compositionally biased region" description="Polar residues" evidence="1">
    <location>
        <begin position="27"/>
        <end position="37"/>
    </location>
</feature>
<sequence>MSALKGHAGSGSGSPSPSEAAAADGGQASSPTPSTAKPTFHREDGMTIQCRDADGNTKPAHSSLDDIWEFEASGRVECDVSFKSFSRSYTTTETERDAIEEADYDDVDSLDTLYSLCAEAYLGDYEETLPWSPAQIQEARGAFVLCPDHPERDEVEERMQQGEEEEKARERGEIFGSGTYRVGEDISPGTYVTESDSGFDGCYWERLDSAGNIIDNNFIRSGFRAEVTIRESDYSFSTERCGEWRKQN</sequence>
<feature type="compositionally biased region" description="Low complexity" evidence="1">
    <location>
        <begin position="13"/>
        <end position="26"/>
    </location>
</feature>
<dbReference type="EMBL" id="BAAANO010000006">
    <property type="protein sequence ID" value="GAA2001391.1"/>
    <property type="molecule type" value="Genomic_DNA"/>
</dbReference>
<dbReference type="RefSeq" id="WP_344307073.1">
    <property type="nucleotide sequence ID" value="NZ_BAAANO010000006.1"/>
</dbReference>